<organism evidence="7 8">
    <name type="scientific">Bacillus swezeyi</name>
    <dbReference type="NCBI Taxonomy" id="1925020"/>
    <lineage>
        <taxon>Bacteria</taxon>
        <taxon>Bacillati</taxon>
        <taxon>Bacillota</taxon>
        <taxon>Bacilli</taxon>
        <taxon>Bacillales</taxon>
        <taxon>Bacillaceae</taxon>
        <taxon>Bacillus</taxon>
    </lineage>
</organism>
<proteinExistence type="inferred from homology"/>
<evidence type="ECO:0000313" key="8">
    <source>
        <dbReference type="Proteomes" id="UP000324326"/>
    </source>
</evidence>
<dbReference type="GO" id="GO:0005737">
    <property type="term" value="C:cytoplasm"/>
    <property type="evidence" value="ECO:0007669"/>
    <property type="project" value="UniProtKB-SubCell"/>
</dbReference>
<evidence type="ECO:0000256" key="1">
    <source>
        <dbReference type="ARBA" id="ARBA00022490"/>
    </source>
</evidence>
<comment type="function">
    <text evidence="5">Possible metal-dependent hydrolase.</text>
</comment>
<evidence type="ECO:0000256" key="5">
    <source>
        <dbReference type="HAMAP-Rule" id="MF_01256"/>
    </source>
</evidence>
<feature type="binding site" evidence="5">
    <location>
        <position position="88"/>
    </location>
    <ligand>
        <name>Zn(2+)</name>
        <dbReference type="ChEBI" id="CHEBI:29105"/>
    </ligand>
</feature>
<dbReference type="InterPro" id="IPR024775">
    <property type="entry name" value="DinB-like"/>
</dbReference>
<evidence type="ECO:0000256" key="4">
    <source>
        <dbReference type="ARBA" id="ARBA00022833"/>
    </source>
</evidence>
<dbReference type="STRING" id="1925020.BTA30_16625"/>
<keyword evidence="3 5" id="KW-0378">Hydrolase</keyword>
<dbReference type="Proteomes" id="UP000324326">
    <property type="component" value="Unassembled WGS sequence"/>
</dbReference>
<reference evidence="7 8" key="1">
    <citation type="submission" date="2018-08" db="EMBL/GenBank/DDBJ databases">
        <title>Bacillus phenotypic plasticity.</title>
        <authorList>
            <person name="Hurtado E."/>
        </authorList>
    </citation>
    <scope>NUCLEOTIDE SEQUENCE [LARGE SCALE GENOMIC DNA]</scope>
    <source>
        <strain evidence="7 8">427</strain>
    </source>
</reference>
<dbReference type="EC" id="3.-.-.-" evidence="5"/>
<protein>
    <recommendedName>
        <fullName evidence="5">Putative metal-dependent hydrolase DX927_21450</fullName>
        <ecNumber evidence="5">3.-.-.-</ecNumber>
    </recommendedName>
</protein>
<evidence type="ECO:0000313" key="7">
    <source>
        <dbReference type="EMBL" id="KAA6447807.1"/>
    </source>
</evidence>
<dbReference type="EMBL" id="QSND01000005">
    <property type="protein sequence ID" value="KAA6447807.1"/>
    <property type="molecule type" value="Genomic_DNA"/>
</dbReference>
<dbReference type="HAMAP" id="MF_01256">
    <property type="entry name" value="YfiT_hydrol"/>
    <property type="match status" value="1"/>
</dbReference>
<name>A0A5M8RGS4_9BACI</name>
<feature type="binding site" evidence="5">
    <location>
        <position position="181"/>
    </location>
    <ligand>
        <name>Zn(2+)</name>
        <dbReference type="ChEBI" id="CHEBI:29105"/>
    </ligand>
</feature>
<dbReference type="Gene3D" id="1.20.120.450">
    <property type="entry name" value="dinb family like domain"/>
    <property type="match status" value="1"/>
</dbReference>
<evidence type="ECO:0000259" key="6">
    <source>
        <dbReference type="Pfam" id="PF12867"/>
    </source>
</evidence>
<dbReference type="NCBIfam" id="NF009807">
    <property type="entry name" value="PRK13291.1"/>
    <property type="match status" value="1"/>
</dbReference>
<keyword evidence="2 5" id="KW-0479">Metal-binding</keyword>
<dbReference type="Pfam" id="PF12867">
    <property type="entry name" value="DinB_2"/>
    <property type="match status" value="1"/>
</dbReference>
<comment type="subunit">
    <text evidence="5">Homodimer.</text>
</comment>
<dbReference type="AlphaFoldDB" id="A0A5M8RGS4"/>
<keyword evidence="1 5" id="KW-0963">Cytoplasm</keyword>
<keyword evidence="4 5" id="KW-0862">Zinc</keyword>
<comment type="cofactor">
    <cofactor evidence="5">
        <name>Zn(2+)</name>
        <dbReference type="ChEBI" id="CHEBI:29105"/>
    </cofactor>
    <text evidence="5">Binds 1 zinc ion per subunit.</text>
</comment>
<feature type="domain" description="DinB-like" evidence="6">
    <location>
        <begin position="52"/>
        <end position="189"/>
    </location>
</feature>
<comment type="subcellular location">
    <subcellularLocation>
        <location evidence="5">Cytoplasm</location>
    </subcellularLocation>
</comment>
<comment type="caution">
    <text evidence="7">The sequence shown here is derived from an EMBL/GenBank/DDBJ whole genome shotgun (WGS) entry which is preliminary data.</text>
</comment>
<sequence>MSRSNFCLKKKAIPVRCTVIKVTLEQLKYPIGAFTAPFQTDKRKRADLIKTLRQAPALLKEAVSGLSETQLDTPYRKGGWTVRQVVHHIADSHINGYLRCKLALTEKTPLIRTFDEQKWSELTDAKTFAPHLSIVLLEALHQRWADLFEALEDADFEKAYLHPDSREEIRLYHALALYVWHSKHHIAHISSLRDRMGWK</sequence>
<gene>
    <name evidence="7" type="ORF">DX927_21450</name>
</gene>
<dbReference type="GO" id="GO:0016787">
    <property type="term" value="F:hydrolase activity"/>
    <property type="evidence" value="ECO:0007669"/>
    <property type="project" value="UniProtKB-UniRule"/>
</dbReference>
<evidence type="ECO:0000256" key="2">
    <source>
        <dbReference type="ARBA" id="ARBA00022723"/>
    </source>
</evidence>
<dbReference type="SUPFAM" id="SSF109854">
    <property type="entry name" value="DinB/YfiT-like putative metalloenzymes"/>
    <property type="match status" value="1"/>
</dbReference>
<evidence type="ECO:0000256" key="3">
    <source>
        <dbReference type="ARBA" id="ARBA00022801"/>
    </source>
</evidence>
<dbReference type="InterPro" id="IPR034660">
    <property type="entry name" value="DinB/YfiT-like"/>
</dbReference>
<feature type="binding site" evidence="5">
    <location>
        <position position="185"/>
    </location>
    <ligand>
        <name>Zn(2+)</name>
        <dbReference type="ChEBI" id="CHEBI:29105"/>
    </ligand>
</feature>
<dbReference type="InterPro" id="IPR023774">
    <property type="entry name" value="Put_metal_dep_hydrolase_YfiT"/>
</dbReference>
<dbReference type="GO" id="GO:0008270">
    <property type="term" value="F:zinc ion binding"/>
    <property type="evidence" value="ECO:0007669"/>
    <property type="project" value="UniProtKB-UniRule"/>
</dbReference>
<accession>A0A5M8RGS4</accession>
<comment type="similarity">
    <text evidence="5">Belongs to the metal hydrolase YfiT family.</text>
</comment>